<evidence type="ECO:0000313" key="1">
    <source>
        <dbReference type="EMBL" id="KAF4731135.1"/>
    </source>
</evidence>
<comment type="caution">
    <text evidence="1">The sequence shown here is derived from an EMBL/GenBank/DDBJ whole genome shotgun (WGS) entry which is preliminary data.</text>
</comment>
<proteinExistence type="predicted"/>
<reference evidence="1 2" key="1">
    <citation type="submission" date="2020-04" db="EMBL/GenBank/DDBJ databases">
        <title>Perkinsus olseni comparative genomics.</title>
        <authorList>
            <person name="Bogema D.R."/>
        </authorList>
    </citation>
    <scope>NUCLEOTIDE SEQUENCE [LARGE SCALE GENOMIC DNA]</scope>
    <source>
        <strain evidence="1 2">ATCC PRA-207</strain>
    </source>
</reference>
<evidence type="ECO:0000313" key="2">
    <source>
        <dbReference type="Proteomes" id="UP000553632"/>
    </source>
</evidence>
<keyword evidence="2" id="KW-1185">Reference proteome</keyword>
<dbReference type="EMBL" id="JABANO010018874">
    <property type="protein sequence ID" value="KAF4731135.1"/>
    <property type="molecule type" value="Genomic_DNA"/>
</dbReference>
<sequence>MRKADHVSVTTFASLRSDLVDTDYKAKVTFVATGDCNAPCGTTMCDYYAFVPSNSQYVLDELQGSIAIARATVIAQDRFDYFLEPEGTLFGLDDFEESRCIYGDDVLAAIGAPLCGATPTEHSQPGSPRPAFRSHALPLRFGERFC</sequence>
<feature type="non-terminal residue" evidence="1">
    <location>
        <position position="1"/>
    </location>
</feature>
<protein>
    <submittedName>
        <fullName evidence="1">Uncharacterized protein</fullName>
    </submittedName>
</protein>
<dbReference type="Proteomes" id="UP000553632">
    <property type="component" value="Unassembled WGS sequence"/>
</dbReference>
<dbReference type="AlphaFoldDB" id="A0A7J6SEQ6"/>
<gene>
    <name evidence="1" type="ORF">FOZ63_019693</name>
</gene>
<accession>A0A7J6SEQ6</accession>
<name>A0A7J6SEQ6_PEROL</name>
<organism evidence="1 2">
    <name type="scientific">Perkinsus olseni</name>
    <name type="common">Perkinsus atlanticus</name>
    <dbReference type="NCBI Taxonomy" id="32597"/>
    <lineage>
        <taxon>Eukaryota</taxon>
        <taxon>Sar</taxon>
        <taxon>Alveolata</taxon>
        <taxon>Perkinsozoa</taxon>
        <taxon>Perkinsea</taxon>
        <taxon>Perkinsida</taxon>
        <taxon>Perkinsidae</taxon>
        <taxon>Perkinsus</taxon>
    </lineage>
</organism>